<proteinExistence type="predicted"/>
<keyword evidence="5" id="KW-1185">Reference proteome</keyword>
<feature type="transmembrane region" description="Helical" evidence="2">
    <location>
        <begin position="41"/>
        <end position="62"/>
    </location>
</feature>
<accession>A0ABT8HKQ1</accession>
<protein>
    <submittedName>
        <fullName evidence="4">DUF2510 domain-containing protein</fullName>
    </submittedName>
</protein>
<evidence type="ECO:0000256" key="2">
    <source>
        <dbReference type="SAM" id="Phobius"/>
    </source>
</evidence>
<evidence type="ECO:0000256" key="1">
    <source>
        <dbReference type="SAM" id="MobiDB-lite"/>
    </source>
</evidence>
<dbReference type="Proteomes" id="UP001172687">
    <property type="component" value="Unassembled WGS sequence"/>
</dbReference>
<dbReference type="Pfam" id="PF10708">
    <property type="entry name" value="DUF2510"/>
    <property type="match status" value="1"/>
</dbReference>
<evidence type="ECO:0000313" key="4">
    <source>
        <dbReference type="EMBL" id="MDN4521332.1"/>
    </source>
</evidence>
<evidence type="ECO:0000259" key="3">
    <source>
        <dbReference type="Pfam" id="PF10708"/>
    </source>
</evidence>
<feature type="domain" description="DUF2510" evidence="3">
    <location>
        <begin position="4"/>
        <end position="26"/>
    </location>
</feature>
<keyword evidence="2" id="KW-0472">Membrane</keyword>
<dbReference type="RefSeq" id="WP_301161729.1">
    <property type="nucleotide sequence ID" value="NZ_JAUHTC010000091.1"/>
</dbReference>
<name>A0ABT8HKQ1_MYCAO</name>
<dbReference type="InterPro" id="IPR018929">
    <property type="entry name" value="DUF2510"/>
</dbReference>
<keyword evidence="2" id="KW-1133">Transmembrane helix</keyword>
<dbReference type="EMBL" id="JAUHTC010000091">
    <property type="protein sequence ID" value="MDN4521332.1"/>
    <property type="molecule type" value="Genomic_DNA"/>
</dbReference>
<reference evidence="4" key="1">
    <citation type="submission" date="2023-07" db="EMBL/GenBank/DDBJ databases">
        <title>Degradation of tert-butanol by M. austroafricanum TBA100.</title>
        <authorList>
            <person name="Helbich S."/>
            <person name="Vainshtein Y."/>
        </authorList>
    </citation>
    <scope>NUCLEOTIDE SEQUENCE</scope>
    <source>
        <strain evidence="4">TBA100</strain>
    </source>
</reference>
<sequence>MSAPGWYPDPSGAPGRRYWDGRQWAPPPPRPPRRNNTGGKVLLFSLLGVVLLFGGCGALVVIGSAAQDREARESAAVSTPTAVVPPRPGMTKPEGVTFAFDENLGQGTMVATFDITDAVLMMFTRPLAQAKTKEILAWVERQHPEAQRVRVIGRFLTNDGYGNTSMSNVLDVTYARATVEKMNFDGYIEDVWALKDYGFVHPELQG</sequence>
<organism evidence="4 5">
    <name type="scientific">Mycolicibacterium austroafricanum</name>
    <name type="common">Mycobacterium austroafricanum</name>
    <dbReference type="NCBI Taxonomy" id="39687"/>
    <lineage>
        <taxon>Bacteria</taxon>
        <taxon>Bacillati</taxon>
        <taxon>Actinomycetota</taxon>
        <taxon>Actinomycetes</taxon>
        <taxon>Mycobacteriales</taxon>
        <taxon>Mycobacteriaceae</taxon>
        <taxon>Mycolicibacterium</taxon>
    </lineage>
</organism>
<evidence type="ECO:0000313" key="5">
    <source>
        <dbReference type="Proteomes" id="UP001172687"/>
    </source>
</evidence>
<gene>
    <name evidence="4" type="ORF">QYF68_26435</name>
</gene>
<comment type="caution">
    <text evidence="4">The sequence shown here is derived from an EMBL/GenBank/DDBJ whole genome shotgun (WGS) entry which is preliminary data.</text>
</comment>
<feature type="region of interest" description="Disordered" evidence="1">
    <location>
        <begin position="1"/>
        <end position="36"/>
    </location>
</feature>
<keyword evidence="2" id="KW-0812">Transmembrane</keyword>